<feature type="domain" description="AMP-dependent synthetase/ligase" evidence="1">
    <location>
        <begin position="26"/>
        <end position="391"/>
    </location>
</feature>
<name>A0A1I7BKJ4_9ACTN</name>
<evidence type="ECO:0000259" key="1">
    <source>
        <dbReference type="Pfam" id="PF00501"/>
    </source>
</evidence>
<dbReference type="InterPro" id="IPR020845">
    <property type="entry name" value="AMP-binding_CS"/>
</dbReference>
<accession>A0A1I7BKJ4</accession>
<dbReference type="PANTHER" id="PTHR43767:SF1">
    <property type="entry name" value="NONRIBOSOMAL PEPTIDE SYNTHASE PES1 (EUROFUNG)-RELATED"/>
    <property type="match status" value="1"/>
</dbReference>
<dbReference type="PROSITE" id="PS00455">
    <property type="entry name" value="AMP_BINDING"/>
    <property type="match status" value="1"/>
</dbReference>
<dbReference type="Proteomes" id="UP000199546">
    <property type="component" value="Unassembled WGS sequence"/>
</dbReference>
<dbReference type="NCBIfam" id="NF006182">
    <property type="entry name" value="PRK08316.1"/>
    <property type="match status" value="1"/>
</dbReference>
<proteinExistence type="predicted"/>
<organism evidence="3 4">
    <name type="scientific">Geodermatophilus amargosae</name>
    <dbReference type="NCBI Taxonomy" id="1296565"/>
    <lineage>
        <taxon>Bacteria</taxon>
        <taxon>Bacillati</taxon>
        <taxon>Actinomycetota</taxon>
        <taxon>Actinomycetes</taxon>
        <taxon>Geodermatophilales</taxon>
        <taxon>Geodermatophilaceae</taxon>
        <taxon>Geodermatophilus</taxon>
    </lineage>
</organism>
<evidence type="ECO:0000259" key="2">
    <source>
        <dbReference type="Pfam" id="PF13193"/>
    </source>
</evidence>
<evidence type="ECO:0000313" key="3">
    <source>
        <dbReference type="EMBL" id="SFT87631.1"/>
    </source>
</evidence>
<reference evidence="4" key="1">
    <citation type="submission" date="2016-10" db="EMBL/GenBank/DDBJ databases">
        <authorList>
            <person name="Varghese N."/>
            <person name="Submissions S."/>
        </authorList>
    </citation>
    <scope>NUCLEOTIDE SEQUENCE [LARGE SCALE GENOMIC DNA]</scope>
    <source>
        <strain evidence="4">DSM 46136</strain>
    </source>
</reference>
<keyword evidence="4" id="KW-1185">Reference proteome</keyword>
<gene>
    <name evidence="3" type="ORF">SAMN05660657_03663</name>
</gene>
<dbReference type="Gene3D" id="3.40.50.12780">
    <property type="entry name" value="N-terminal domain of ligase-like"/>
    <property type="match status" value="1"/>
</dbReference>
<dbReference type="InterPro" id="IPR045851">
    <property type="entry name" value="AMP-bd_C_sf"/>
</dbReference>
<dbReference type="OrthoDB" id="9803968at2"/>
<feature type="domain" description="AMP-binding enzyme C-terminal" evidence="2">
    <location>
        <begin position="441"/>
        <end position="516"/>
    </location>
</feature>
<dbReference type="PANTHER" id="PTHR43767">
    <property type="entry name" value="LONG-CHAIN-FATTY-ACID--COA LIGASE"/>
    <property type="match status" value="1"/>
</dbReference>
<dbReference type="RefSeq" id="WP_093581503.1">
    <property type="nucleotide sequence ID" value="NZ_FPBA01000014.1"/>
</dbReference>
<evidence type="ECO:0000313" key="4">
    <source>
        <dbReference type="Proteomes" id="UP000199546"/>
    </source>
</evidence>
<dbReference type="SUPFAM" id="SSF56801">
    <property type="entry name" value="Acetyl-CoA synthetase-like"/>
    <property type="match status" value="1"/>
</dbReference>
<dbReference type="STRING" id="1296565.SAMN05660657_03663"/>
<dbReference type="Gene3D" id="3.30.300.30">
    <property type="match status" value="1"/>
</dbReference>
<dbReference type="GO" id="GO:0016878">
    <property type="term" value="F:acid-thiol ligase activity"/>
    <property type="evidence" value="ECO:0007669"/>
    <property type="project" value="UniProtKB-ARBA"/>
</dbReference>
<dbReference type="CDD" id="cd17631">
    <property type="entry name" value="FACL_FadD13-like"/>
    <property type="match status" value="1"/>
</dbReference>
<dbReference type="AlphaFoldDB" id="A0A1I7BKJ4"/>
<dbReference type="EMBL" id="FPBA01000014">
    <property type="protein sequence ID" value="SFT87631.1"/>
    <property type="molecule type" value="Genomic_DNA"/>
</dbReference>
<dbReference type="InterPro" id="IPR050237">
    <property type="entry name" value="ATP-dep_AMP-bd_enzyme"/>
</dbReference>
<dbReference type="Pfam" id="PF13193">
    <property type="entry name" value="AMP-binding_C"/>
    <property type="match status" value="1"/>
</dbReference>
<dbReference type="NCBIfam" id="NF004837">
    <property type="entry name" value="PRK06187.1"/>
    <property type="match status" value="1"/>
</dbReference>
<sequence length="538" mass="57868">MQATFSPATDTAVTRARQHSVGDLLHRTARRYPDKPAVVDGDRRVTYAEFDAAANRTAHALTARGLGKGDRLALLSHNCWQYAVLAFATAKLGVVLVPVNFMLGPDEVAYILRHSGARAIVAEDALAPTAEGALTAAGVDGGLQGWIGLSGATPPAGWEDVDAWWQTGDDSPPDVAVADDDPLRLMYTSGTESRPKGAMLSSRSLIAQYVTCVVDGGMSADDVEVHALPMYHCAQLDCFFSVDVYLGATSIILPAPDPAAVLATIAREKVTKLFCPPTVWISLLRHPDFDTTDLSSLRKGYYGASAMPVEVLRELQRRLPDVQLWNFYGQTEMAPVATILQPHEQLERAGSAGRAALNVETMLVDDDGTPVPVGTVGEIVHRSPHATLGYYGDEDKTAAAFAGGWFHSGDLGVMTADGYLSVVDRKKDMIKTGGENVASREIEETIYELDGIAEVAVFGISHPYWVEAVTAVVVPKPGTTLTAEDVHAHARERLAGYKRPKYVVLTDALPKNPSGKILKRDLRQEHAGLAHEETPADP</sequence>
<dbReference type="InterPro" id="IPR000873">
    <property type="entry name" value="AMP-dep_synth/lig_dom"/>
</dbReference>
<protein>
    <submittedName>
        <fullName evidence="3">Fatty-acyl-CoA synthase</fullName>
    </submittedName>
</protein>
<dbReference type="InterPro" id="IPR042099">
    <property type="entry name" value="ANL_N_sf"/>
</dbReference>
<dbReference type="InterPro" id="IPR025110">
    <property type="entry name" value="AMP-bd_C"/>
</dbReference>
<dbReference type="Pfam" id="PF00501">
    <property type="entry name" value="AMP-binding"/>
    <property type="match status" value="1"/>
</dbReference>